<feature type="transmembrane region" description="Helical" evidence="1">
    <location>
        <begin position="87"/>
        <end position="119"/>
    </location>
</feature>
<keyword evidence="4" id="KW-1185">Reference proteome</keyword>
<dbReference type="InterPro" id="IPR009936">
    <property type="entry name" value="DUF1468"/>
</dbReference>
<evidence type="ECO:0000256" key="1">
    <source>
        <dbReference type="SAM" id="Phobius"/>
    </source>
</evidence>
<dbReference type="Pfam" id="PF07331">
    <property type="entry name" value="TctB"/>
    <property type="match status" value="1"/>
</dbReference>
<evidence type="ECO:0000259" key="2">
    <source>
        <dbReference type="Pfam" id="PF07331"/>
    </source>
</evidence>
<gene>
    <name evidence="3" type="ORF">G7026_16775</name>
</gene>
<comment type="caution">
    <text evidence="3">The sequence shown here is derived from an EMBL/GenBank/DDBJ whole genome shotgun (WGS) entry which is preliminary data.</text>
</comment>
<keyword evidence="1" id="KW-1133">Transmembrane helix</keyword>
<organism evidence="3 4">
    <name type="scientific">Stutzerimonas azotifigens</name>
    <dbReference type="NCBI Taxonomy" id="291995"/>
    <lineage>
        <taxon>Bacteria</taxon>
        <taxon>Pseudomonadati</taxon>
        <taxon>Pseudomonadota</taxon>
        <taxon>Gammaproteobacteria</taxon>
        <taxon>Pseudomonadales</taxon>
        <taxon>Pseudomonadaceae</taxon>
        <taxon>Stutzerimonas</taxon>
    </lineage>
</organism>
<protein>
    <submittedName>
        <fullName evidence="3">Tripartite tricarboxylate transporter TctB family protein</fullName>
    </submittedName>
</protein>
<feature type="domain" description="DUF1468" evidence="2">
    <location>
        <begin position="7"/>
        <end position="152"/>
    </location>
</feature>
<keyword evidence="1" id="KW-0472">Membrane</keyword>
<accession>A0ABR5Z4E0</accession>
<dbReference type="Proteomes" id="UP000786387">
    <property type="component" value="Unassembled WGS sequence"/>
</dbReference>
<dbReference type="EMBL" id="JAAMRF010000008">
    <property type="protein sequence ID" value="MBA1275010.1"/>
    <property type="molecule type" value="Genomic_DNA"/>
</dbReference>
<proteinExistence type="predicted"/>
<feature type="transmembrane region" description="Helical" evidence="1">
    <location>
        <begin position="125"/>
        <end position="143"/>
    </location>
</feature>
<name>A0ABR5Z4E0_9GAMM</name>
<evidence type="ECO:0000313" key="3">
    <source>
        <dbReference type="EMBL" id="MBA1275010.1"/>
    </source>
</evidence>
<feature type="transmembrane region" description="Helical" evidence="1">
    <location>
        <begin position="34"/>
        <end position="56"/>
    </location>
</feature>
<dbReference type="RefSeq" id="WP_181072043.1">
    <property type="nucleotide sequence ID" value="NZ_JAAMRF010000008.1"/>
</dbReference>
<sequence>MKLSDLALGVLFVLLGGAVLLVASQMKVSPHFQYGAGFFPTILGGLLTLAGLWLAASDLRAAAARRGIARLVALAPWCRDRARLMNLAAVITALIGFVLLIEPLGFVVSSLVLLALLGYRFSGRPLLSALSAAGVVLFLYLFFQQLMGVPLPEGFLASRMEVALWTC</sequence>
<keyword evidence="1" id="KW-0812">Transmembrane</keyword>
<evidence type="ECO:0000313" key="4">
    <source>
        <dbReference type="Proteomes" id="UP000786387"/>
    </source>
</evidence>
<reference evidence="3 4" key="1">
    <citation type="submission" date="2020-02" db="EMBL/GenBank/DDBJ databases">
        <title>Synteny-based analysis reveals conserved mechanism for high triclosan tolerance in Pseudomonas, as well as instances of horizontal transfer.</title>
        <authorList>
            <person name="Mcfarland A.G."/>
            <person name="Bertucci H.K."/>
            <person name="Litmann E."/>
            <person name="Shen J."/>
            <person name="Huttenhower C."/>
            <person name="Hartmann E.M."/>
        </authorList>
    </citation>
    <scope>NUCLEOTIDE SEQUENCE [LARGE SCALE GENOMIC DNA]</scope>
    <source>
        <strain evidence="3 4">115A1</strain>
    </source>
</reference>